<dbReference type="PANTHER" id="PTHR33866">
    <property type="entry name" value="S-ADENOSYLMETHIONINE DECARBOXYLASE PROENZYME"/>
    <property type="match status" value="1"/>
</dbReference>
<evidence type="ECO:0000256" key="3">
    <source>
        <dbReference type="ARBA" id="ARBA00022813"/>
    </source>
</evidence>
<keyword evidence="8" id="KW-0704">Schiff base</keyword>
<dbReference type="GO" id="GO:0008295">
    <property type="term" value="P:spermidine biosynthetic process"/>
    <property type="evidence" value="ECO:0007669"/>
    <property type="project" value="UniProtKB-KW"/>
</dbReference>
<dbReference type="AlphaFoldDB" id="A0A1G2DYY8"/>
<protein>
    <recommendedName>
        <fullName evidence="12">S-adenosylmethionine decarboxylase proenzyme</fullName>
    </recommendedName>
</protein>
<evidence type="ECO:0000256" key="5">
    <source>
        <dbReference type="ARBA" id="ARBA00023115"/>
    </source>
</evidence>
<dbReference type="GO" id="GO:0005829">
    <property type="term" value="C:cytosol"/>
    <property type="evidence" value="ECO:0007669"/>
    <property type="project" value="TreeGrafter"/>
</dbReference>
<keyword evidence="2" id="KW-0210">Decarboxylase</keyword>
<evidence type="ECO:0000256" key="6">
    <source>
        <dbReference type="ARBA" id="ARBA00023145"/>
    </source>
</evidence>
<keyword evidence="6" id="KW-0865">Zymogen</keyword>
<evidence type="ECO:0000313" key="11">
    <source>
        <dbReference type="Proteomes" id="UP000176755"/>
    </source>
</evidence>
<dbReference type="GO" id="GO:0004014">
    <property type="term" value="F:adenosylmethionine decarboxylase activity"/>
    <property type="evidence" value="ECO:0007669"/>
    <property type="project" value="InterPro"/>
</dbReference>
<keyword evidence="4" id="KW-0745">Spermidine biosynthesis</keyword>
<evidence type="ECO:0008006" key="12">
    <source>
        <dbReference type="Google" id="ProtNLM"/>
    </source>
</evidence>
<evidence type="ECO:0000256" key="4">
    <source>
        <dbReference type="ARBA" id="ARBA00023066"/>
    </source>
</evidence>
<dbReference type="InterPro" id="IPR003826">
    <property type="entry name" value="AdoMetDC_fam_prok"/>
</dbReference>
<evidence type="ECO:0000256" key="9">
    <source>
        <dbReference type="ARBA" id="ARBA00023317"/>
    </source>
</evidence>
<evidence type="ECO:0000256" key="1">
    <source>
        <dbReference type="ARBA" id="ARBA00001928"/>
    </source>
</evidence>
<dbReference type="Gene3D" id="3.60.90.10">
    <property type="entry name" value="S-adenosylmethionine decarboxylase"/>
    <property type="match status" value="1"/>
</dbReference>
<dbReference type="Proteomes" id="UP000176755">
    <property type="component" value="Unassembled WGS sequence"/>
</dbReference>
<proteinExistence type="predicted"/>
<keyword evidence="7" id="KW-0456">Lyase</keyword>
<keyword evidence="9" id="KW-0670">Pyruvate</keyword>
<sequence>MINKTPTKRYHLILDFIKVDKKYLNDKNFLERLIISVSKVIKMNILYGPVVIEGGKHNPGLSAFCIIDYSHISVHTFSKEREFCFDVFSCKKFDGVKLEKHLTKTLKASQNKVFIIRPKYERK</sequence>
<gene>
    <name evidence="10" type="ORF">A2175_00510</name>
</gene>
<dbReference type="EMBL" id="MHLY01000007">
    <property type="protein sequence ID" value="OGZ18755.1"/>
    <property type="molecule type" value="Genomic_DNA"/>
</dbReference>
<evidence type="ECO:0000256" key="7">
    <source>
        <dbReference type="ARBA" id="ARBA00023239"/>
    </source>
</evidence>
<dbReference type="SUPFAM" id="SSF56276">
    <property type="entry name" value="S-adenosylmethionine decarboxylase"/>
    <property type="match status" value="1"/>
</dbReference>
<dbReference type="STRING" id="1801663.A2175_00510"/>
<comment type="cofactor">
    <cofactor evidence="1">
        <name>pyruvate</name>
        <dbReference type="ChEBI" id="CHEBI:15361"/>
    </cofactor>
</comment>
<evidence type="ECO:0000256" key="2">
    <source>
        <dbReference type="ARBA" id="ARBA00022793"/>
    </source>
</evidence>
<dbReference type="PANTHER" id="PTHR33866:SF2">
    <property type="entry name" value="S-ADENOSYLMETHIONINE DECARBOXYLASE PROENZYME"/>
    <property type="match status" value="1"/>
</dbReference>
<keyword evidence="3" id="KW-0068">Autocatalytic cleavage</keyword>
<dbReference type="InterPro" id="IPR016067">
    <property type="entry name" value="S-AdoMet_deCO2ase_core"/>
</dbReference>
<keyword evidence="5" id="KW-0620">Polyamine biosynthesis</keyword>
<name>A0A1G2DYY8_9BACT</name>
<reference evidence="10 11" key="1">
    <citation type="journal article" date="2016" name="Nat. Commun.">
        <title>Thousands of microbial genomes shed light on interconnected biogeochemical processes in an aquifer system.</title>
        <authorList>
            <person name="Anantharaman K."/>
            <person name="Brown C.T."/>
            <person name="Hug L.A."/>
            <person name="Sharon I."/>
            <person name="Castelle C.J."/>
            <person name="Probst A.J."/>
            <person name="Thomas B.C."/>
            <person name="Singh A."/>
            <person name="Wilkins M.J."/>
            <person name="Karaoz U."/>
            <person name="Brodie E.L."/>
            <person name="Williams K.H."/>
            <person name="Hubbard S.S."/>
            <person name="Banfield J.F."/>
        </authorList>
    </citation>
    <scope>NUCLEOTIDE SEQUENCE [LARGE SCALE GENOMIC DNA]</scope>
</reference>
<accession>A0A1G2DYY8</accession>
<comment type="caution">
    <text evidence="10">The sequence shown here is derived from an EMBL/GenBank/DDBJ whole genome shotgun (WGS) entry which is preliminary data.</text>
</comment>
<dbReference type="Pfam" id="PF02675">
    <property type="entry name" value="AdoMet_dc"/>
    <property type="match status" value="1"/>
</dbReference>
<organism evidence="10 11">
    <name type="scientific">Candidatus Nealsonbacteria bacterium RBG_13_42_11</name>
    <dbReference type="NCBI Taxonomy" id="1801663"/>
    <lineage>
        <taxon>Bacteria</taxon>
        <taxon>Candidatus Nealsoniibacteriota</taxon>
    </lineage>
</organism>
<evidence type="ECO:0000313" key="10">
    <source>
        <dbReference type="EMBL" id="OGZ18755.1"/>
    </source>
</evidence>
<evidence type="ECO:0000256" key="8">
    <source>
        <dbReference type="ARBA" id="ARBA00023270"/>
    </source>
</evidence>